<evidence type="ECO:0000313" key="4">
    <source>
        <dbReference type="Proteomes" id="UP000189021"/>
    </source>
</evidence>
<evidence type="ECO:0008006" key="5">
    <source>
        <dbReference type="Google" id="ProtNLM"/>
    </source>
</evidence>
<dbReference type="InterPro" id="IPR001296">
    <property type="entry name" value="Glyco_trans_1"/>
</dbReference>
<feature type="domain" description="Glycosyltransferase subfamily 4-like N-terminal" evidence="2">
    <location>
        <begin position="14"/>
        <end position="158"/>
    </location>
</feature>
<accession>A0AB36JUP4</accession>
<dbReference type="Pfam" id="PF00534">
    <property type="entry name" value="Glycos_transf_1"/>
    <property type="match status" value="1"/>
</dbReference>
<name>A0AB36JUP4_9GAMM</name>
<feature type="domain" description="Glycosyl transferase family 1" evidence="1">
    <location>
        <begin position="174"/>
        <end position="339"/>
    </location>
</feature>
<comment type="caution">
    <text evidence="3">The sequence shown here is derived from an EMBL/GenBank/DDBJ whole genome shotgun (WGS) entry which is preliminary data.</text>
</comment>
<dbReference type="InterPro" id="IPR050194">
    <property type="entry name" value="Glycosyltransferase_grp1"/>
</dbReference>
<evidence type="ECO:0000313" key="3">
    <source>
        <dbReference type="EMBL" id="OOE39346.1"/>
    </source>
</evidence>
<dbReference type="GO" id="GO:0016758">
    <property type="term" value="F:hexosyltransferase activity"/>
    <property type="evidence" value="ECO:0007669"/>
    <property type="project" value="TreeGrafter"/>
</dbReference>
<dbReference type="CDD" id="cd03801">
    <property type="entry name" value="GT4_PimA-like"/>
    <property type="match status" value="1"/>
</dbReference>
<evidence type="ECO:0000259" key="2">
    <source>
        <dbReference type="Pfam" id="PF13439"/>
    </source>
</evidence>
<dbReference type="PANTHER" id="PTHR45947">
    <property type="entry name" value="SULFOQUINOVOSYL TRANSFERASE SQD2"/>
    <property type="match status" value="1"/>
</dbReference>
<protein>
    <recommendedName>
        <fullName evidence="5">Glycosyltransferase family 4 protein</fullName>
    </recommendedName>
</protein>
<dbReference type="EMBL" id="MUEK01000009">
    <property type="protein sequence ID" value="OOE39346.1"/>
    <property type="molecule type" value="Genomic_DNA"/>
</dbReference>
<evidence type="ECO:0000259" key="1">
    <source>
        <dbReference type="Pfam" id="PF00534"/>
    </source>
</evidence>
<reference evidence="3 4" key="1">
    <citation type="journal article" date="2017" name="Genome Announc.">
        <title>Draft Genome Sequences of Salinivibrio proteolyticus, Salinivibrio sharmensis, Salinivibrio siamensis, Salinivibrio costicola subsp. alcaliphilus, Salinivibrio costicola subsp. vallismortis, and 29 New Isolates Belonging to the Genus Salinivibrio.</title>
        <authorList>
            <person name="Lopez-Hermoso C."/>
            <person name="de la Haba R.R."/>
            <person name="Sanchez-Porro C."/>
            <person name="Bayliss S.C."/>
            <person name="Feil E.J."/>
            <person name="Ventosa A."/>
        </authorList>
    </citation>
    <scope>NUCLEOTIDE SEQUENCE [LARGE SCALE GENOMIC DNA]</scope>
    <source>
        <strain evidence="3 4">AL184</strain>
    </source>
</reference>
<dbReference type="SUPFAM" id="SSF53756">
    <property type="entry name" value="UDP-Glycosyltransferase/glycogen phosphorylase"/>
    <property type="match status" value="1"/>
</dbReference>
<dbReference type="Gene3D" id="3.40.50.2000">
    <property type="entry name" value="Glycogen Phosphorylase B"/>
    <property type="match status" value="2"/>
</dbReference>
<dbReference type="RefSeq" id="WP_077659463.1">
    <property type="nucleotide sequence ID" value="NZ_CP040021.1"/>
</dbReference>
<gene>
    <name evidence="3" type="ORF">BZG00_10695</name>
</gene>
<dbReference type="InterPro" id="IPR028098">
    <property type="entry name" value="Glyco_trans_4-like_N"/>
</dbReference>
<dbReference type="Pfam" id="PF13439">
    <property type="entry name" value="Glyco_transf_4"/>
    <property type="match status" value="1"/>
</dbReference>
<keyword evidence="4" id="KW-1185">Reference proteome</keyword>
<dbReference type="PANTHER" id="PTHR45947:SF3">
    <property type="entry name" value="SULFOQUINOVOSYL TRANSFERASE SQD2"/>
    <property type="match status" value="1"/>
</dbReference>
<dbReference type="AlphaFoldDB" id="A0AB36JUP4"/>
<sequence length="473" mass="52972">MKFLISVFFNAPQGGLHENVRFTAQRLLAEGHSVSLICKSGPFADQMAEMGVGVFNTDFAITDFKRVFEQVKIAHQQVPFDIIHAHPFLSRQLAVVIGQCLAVPVIETMHGQYLDQLPNTIAQLDAVVCVSEGIKQYLFTEQSGLPAEKFFVVPNVPDVTQFKYIATPPSTDHKNKVVIALVSRLDRDKQFILDLFLKAVDYTAQTYAGKIHWQIIGQGTEAETFLAQLADLQGENTVEFSGWLQGKDLQKAYCGSHAVIAPGRCAIEALSCAIPAIALGSKGYIGLVDEQRWQAALYSNFGGVGQREQGYQAGSIEADIDRLMQSAKYRRQLGRFGRQLVRSFLSAKQAHQTMKQIYRTVVQARKMTPLKPVAEQEFLALQCTKTNFLCTDDKRLTVSLEGDFPESTQFAWYLHKQDRGVIEKQFYTSQPHTNFSPSEPGDYRVQCYLKNSIEKISFFTESISVSASQLKKQ</sequence>
<organism evidence="3 4">
    <name type="scientific">Salinivibrio kushneri</name>
    <dbReference type="NCBI Taxonomy" id="1908198"/>
    <lineage>
        <taxon>Bacteria</taxon>
        <taxon>Pseudomonadati</taxon>
        <taxon>Pseudomonadota</taxon>
        <taxon>Gammaproteobacteria</taxon>
        <taxon>Vibrionales</taxon>
        <taxon>Vibrionaceae</taxon>
        <taxon>Salinivibrio</taxon>
    </lineage>
</organism>
<dbReference type="Proteomes" id="UP000189021">
    <property type="component" value="Unassembled WGS sequence"/>
</dbReference>
<proteinExistence type="predicted"/>